<name>A0A163S6Q6_9CELL</name>
<proteinExistence type="predicted"/>
<reference evidence="1 3" key="1">
    <citation type="submission" date="2016-01" db="EMBL/GenBank/DDBJ databases">
        <title>Genome sequence of Oerskovia enterophila VJag, an agar and cellulose degrading bacterium.</title>
        <authorList>
            <person name="Poehlein A."/>
            <person name="Jag V."/>
            <person name="Bengelsdorf F."/>
            <person name="Duerre P."/>
            <person name="Daniel R."/>
        </authorList>
    </citation>
    <scope>NUCLEOTIDE SEQUENCE [LARGE SCALE GENOMIC DNA]</scope>
    <source>
        <strain evidence="1 3">VJag</strain>
    </source>
</reference>
<dbReference type="RefSeq" id="WP_157516337.1">
    <property type="nucleotide sequence ID" value="NZ_LRIE01000061.1"/>
</dbReference>
<evidence type="ECO:0000313" key="4">
    <source>
        <dbReference type="Proteomes" id="UP000093412"/>
    </source>
</evidence>
<dbReference type="PATRIC" id="fig|43678.3.peg.1332"/>
<keyword evidence="4" id="KW-1185">Reference proteome</keyword>
<reference evidence="2 4" key="2">
    <citation type="submission" date="2016-06" db="EMBL/GenBank/DDBJ databases">
        <title>Genome sequence of Oerskovia enterophila DSM 43852.</title>
        <authorList>
            <person name="Poehlein A."/>
            <person name="Jag V."/>
            <person name="Bengelsdorf F.R."/>
            <person name="Daniel R."/>
            <person name="Duerre P."/>
        </authorList>
    </citation>
    <scope>NUCLEOTIDE SEQUENCE [LARGE SCALE GENOMIC DNA]</scope>
    <source>
        <strain evidence="2 4">DSM 43852</strain>
    </source>
</reference>
<evidence type="ECO:0000313" key="3">
    <source>
        <dbReference type="Proteomes" id="UP000076447"/>
    </source>
</evidence>
<comment type="caution">
    <text evidence="1">The sequence shown here is derived from an EMBL/GenBank/DDBJ whole genome shotgun (WGS) entry which is preliminary data.</text>
</comment>
<evidence type="ECO:0000313" key="2">
    <source>
        <dbReference type="EMBL" id="OCI32316.1"/>
    </source>
</evidence>
<accession>A0A163S6Q6</accession>
<sequence length="50" mass="5497">MRFTEVLLVRIAEDEEAARLCADTSQVWIGRVTLYGTGPVCISGTRVLAE</sequence>
<organism evidence="1 3">
    <name type="scientific">Oerskovia enterophila</name>
    <dbReference type="NCBI Taxonomy" id="43678"/>
    <lineage>
        <taxon>Bacteria</taxon>
        <taxon>Bacillati</taxon>
        <taxon>Actinomycetota</taxon>
        <taxon>Actinomycetes</taxon>
        <taxon>Micrococcales</taxon>
        <taxon>Cellulomonadaceae</taxon>
        <taxon>Oerskovia</taxon>
    </lineage>
</organism>
<protein>
    <submittedName>
        <fullName evidence="1">Uncharacterized protein</fullName>
    </submittedName>
</protein>
<dbReference type="Proteomes" id="UP000093412">
    <property type="component" value="Unassembled WGS sequence"/>
</dbReference>
<dbReference type="Proteomes" id="UP000076447">
    <property type="component" value="Unassembled WGS sequence"/>
</dbReference>
<evidence type="ECO:0000313" key="1">
    <source>
        <dbReference type="EMBL" id="KZM36070.1"/>
    </source>
</evidence>
<dbReference type="EMBL" id="LRIE01000061">
    <property type="protein sequence ID" value="KZM36070.1"/>
    <property type="molecule type" value="Genomic_DNA"/>
</dbReference>
<dbReference type="AlphaFoldDB" id="A0A163S6Q6"/>
<gene>
    <name evidence="2" type="ORF">OERS_09250</name>
    <name evidence="1" type="ORF">OJAG_12740</name>
</gene>
<dbReference type="EMBL" id="MAQA01000007">
    <property type="protein sequence ID" value="OCI32316.1"/>
    <property type="molecule type" value="Genomic_DNA"/>
</dbReference>